<dbReference type="SMART" id="SM00487">
    <property type="entry name" value="DEXDc"/>
    <property type="match status" value="1"/>
</dbReference>
<evidence type="ECO:0000256" key="1">
    <source>
        <dbReference type="ARBA" id="ARBA00022801"/>
    </source>
</evidence>
<dbReference type="SUPFAM" id="SSF52540">
    <property type="entry name" value="P-loop containing nucleoside triphosphate hydrolases"/>
    <property type="match status" value="1"/>
</dbReference>
<dbReference type="EC" id="3.6.4.-" evidence="5"/>
<evidence type="ECO:0000259" key="3">
    <source>
        <dbReference type="PROSITE" id="PS51192"/>
    </source>
</evidence>
<dbReference type="CDD" id="cd18793">
    <property type="entry name" value="SF2_C_SNF"/>
    <property type="match status" value="1"/>
</dbReference>
<dbReference type="Gene3D" id="3.30.870.10">
    <property type="entry name" value="Endonuclease Chain A"/>
    <property type="match status" value="1"/>
</dbReference>
<dbReference type="SUPFAM" id="SSF56024">
    <property type="entry name" value="Phospholipase D/nuclease"/>
    <property type="match status" value="1"/>
</dbReference>
<dbReference type="PROSITE" id="PS51192">
    <property type="entry name" value="HELICASE_ATP_BIND_1"/>
    <property type="match status" value="1"/>
</dbReference>
<dbReference type="GO" id="GO:0016787">
    <property type="term" value="F:hydrolase activity"/>
    <property type="evidence" value="ECO:0007669"/>
    <property type="project" value="UniProtKB-KW"/>
</dbReference>
<dbReference type="PROSITE" id="PS51194">
    <property type="entry name" value="HELICASE_CTER"/>
    <property type="match status" value="1"/>
</dbReference>
<dbReference type="PANTHER" id="PTHR45766:SF6">
    <property type="entry name" value="SWI_SNF-RELATED MATRIX-ASSOCIATED ACTIN-DEPENDENT REGULATOR OF CHROMATIN SUBFAMILY A-LIKE PROTEIN 1"/>
    <property type="match status" value="1"/>
</dbReference>
<dbReference type="InterPro" id="IPR025202">
    <property type="entry name" value="PLD-like_dom"/>
</dbReference>
<sequence length="1127" mass="131070">MSINSNYNWKEERVIDNQLVTMQEALSYYLGKSICLDIAVGYFFISGFKLLQPALMKMMEHPDSRIRLLMGTKTDFRTADVLDEGYSVNLTPQEALMAEIASGQADENSLHCLVEWIKSGRVDVKVYKGEGNYFHSKLYLLHREPLEDREGYAIIGSSNFTKSGLTINLELNAVTMDAFMSLSRWFDVIWISEEAKAYSRDLIEIIEREISKSAHYLTGQATYVEFAKSFAKPLLDSYIKKDFTETLYEHQKIGIGELVARITQFGCAVLSDGVGLGKTRTAVSIIRALGDVKTIIIVPKKLQNQWVDEINIVNVPLEAIAFYSKEQISRMSLKELRETFSDISFVIIDEAHQGLRHSTTKLYRNIHQLTKEFHDIQGLLLTATPYNNSRRDIYHLGRLFLRPIKVTKNSSYKEYLGFANRKAAKGFELDDAAFKEFWRDLFLQRTRRTYGGKDVSFAKREFPVIEIRYEPAKQTVFELNYERIGNLHLPYMNTFRYYESPEWEELSSEQLKLMLLKRADSSWYAFLSSIIKVKSKLNALMIDIERIESAPNLLKEFKRWLSVNYGIDENFSDFEEWFIEDHELTDFELRSRQRRAQYVRRMLEKIDAVKKKDATQMLKRMRQDSQTDLNQLKQIEDSLKEGFQRYDEKYEKVKKEILLYISQGEKVLIISQFRDTVLHYFERLEKEIHNLKIGLVSGQAADARVTGEQGLQTKENILNRFSPVSKGHPEYIGTIEEIQVVIGTETLSVGQNLQDCRVLFNLDLPFNPMNVEQRIGRIDRPRNDGQVGEVLILTFPSMSAIEAELKMVERLGKKLIGVYQDTAFDELVMPEYRKYLEESVKNKQVTGSMISRMIDNVVDRSHVIVDEEMHSQAYHTSQQRMWESIRLSPPLIIKPVFLDISYGLQDYFVCIVRIIYRDTNGTLLREETIPAARLSEQWIYSLSEVETLWYQGSLEDIKSTKGLSVETAEKLKKAAIMLLDELKQTRISHYNEAIVPKRKRDELIDARVKQVKKAIIEDINGQNRRYILDKLNSKSIEPRAVKEFIDALDTIDIQDHEYELIIDLYQNVSTLWERFEEFYFTILGSREEHGTSQTQSDLRLADNSQSDISWIIGHFGVKQEEFIKQYQ</sequence>
<dbReference type="InterPro" id="IPR001736">
    <property type="entry name" value="PLipase_D/transphosphatidylase"/>
</dbReference>
<dbReference type="SMART" id="SM00490">
    <property type="entry name" value="HELICc"/>
    <property type="match status" value="1"/>
</dbReference>
<evidence type="ECO:0000259" key="4">
    <source>
        <dbReference type="PROSITE" id="PS51194"/>
    </source>
</evidence>
<dbReference type="Pfam" id="PF13091">
    <property type="entry name" value="PLDc_2"/>
    <property type="match status" value="1"/>
</dbReference>
<evidence type="ECO:0000259" key="2">
    <source>
        <dbReference type="PROSITE" id="PS50035"/>
    </source>
</evidence>
<dbReference type="InterPro" id="IPR014001">
    <property type="entry name" value="Helicase_ATP-bd"/>
</dbReference>
<keyword evidence="1 5" id="KW-0378">Hydrolase</keyword>
<evidence type="ECO:0000313" key="5">
    <source>
        <dbReference type="EMBL" id="CAH1205337.1"/>
    </source>
</evidence>
<proteinExistence type="predicted"/>
<keyword evidence="6" id="KW-1185">Reference proteome</keyword>
<dbReference type="Gene3D" id="3.40.50.300">
    <property type="entry name" value="P-loop containing nucleotide triphosphate hydrolases"/>
    <property type="match status" value="2"/>
</dbReference>
<dbReference type="EMBL" id="CAKMMW010000006">
    <property type="protein sequence ID" value="CAH1205337.1"/>
    <property type="molecule type" value="Genomic_DNA"/>
</dbReference>
<dbReference type="InterPro" id="IPR027417">
    <property type="entry name" value="P-loop_NTPase"/>
</dbReference>
<dbReference type="InterPro" id="IPR049730">
    <property type="entry name" value="SNF2/RAD54-like_C"/>
</dbReference>
<feature type="domain" description="Helicase ATP-binding" evidence="3">
    <location>
        <begin position="259"/>
        <end position="403"/>
    </location>
</feature>
<dbReference type="Pfam" id="PF04851">
    <property type="entry name" value="ResIII"/>
    <property type="match status" value="1"/>
</dbReference>
<evidence type="ECO:0000313" key="6">
    <source>
        <dbReference type="Proteomes" id="UP000838821"/>
    </source>
</evidence>
<feature type="domain" description="PLD phosphodiesterase" evidence="2">
    <location>
        <begin position="130"/>
        <end position="164"/>
    </location>
</feature>
<dbReference type="RefSeq" id="WP_236287790.1">
    <property type="nucleotide sequence ID" value="NZ_CAKMMW010000006.1"/>
</dbReference>
<reference evidence="5" key="1">
    <citation type="submission" date="2022-01" db="EMBL/GenBank/DDBJ databases">
        <authorList>
            <person name="Criscuolo A."/>
        </authorList>
    </citation>
    <scope>NUCLEOTIDE SEQUENCE</scope>
    <source>
        <strain evidence="5">CIP111891</strain>
    </source>
</reference>
<dbReference type="PANTHER" id="PTHR45766">
    <property type="entry name" value="DNA ANNEALING HELICASE AND ENDONUCLEASE ZRANB3 FAMILY MEMBER"/>
    <property type="match status" value="1"/>
</dbReference>
<accession>A0ABN8GGP4</accession>
<name>A0ABN8GGP4_9BACL</name>
<dbReference type="Pfam" id="PF00271">
    <property type="entry name" value="Helicase_C"/>
    <property type="match status" value="1"/>
</dbReference>
<dbReference type="Proteomes" id="UP000838821">
    <property type="component" value="Unassembled WGS sequence"/>
</dbReference>
<gene>
    <name evidence="5" type="primary">rapA_1</name>
    <name evidence="5" type="ORF">PAECIP111891_02727</name>
</gene>
<organism evidence="5 6">
    <name type="scientific">Paenibacillus allorhizoplanae</name>
    <dbReference type="NCBI Taxonomy" id="2905648"/>
    <lineage>
        <taxon>Bacteria</taxon>
        <taxon>Bacillati</taxon>
        <taxon>Bacillota</taxon>
        <taxon>Bacilli</taxon>
        <taxon>Bacillales</taxon>
        <taxon>Paenibacillaceae</taxon>
        <taxon>Paenibacillus</taxon>
    </lineage>
</organism>
<protein>
    <submittedName>
        <fullName evidence="5">RNA polymerase-associated protein RapA</fullName>
        <ecNumber evidence="5">3.6.4.-</ecNumber>
    </submittedName>
</protein>
<dbReference type="InterPro" id="IPR001650">
    <property type="entry name" value="Helicase_C-like"/>
</dbReference>
<feature type="domain" description="Helicase C-terminal" evidence="4">
    <location>
        <begin position="645"/>
        <end position="835"/>
    </location>
</feature>
<dbReference type="PROSITE" id="PS50035">
    <property type="entry name" value="PLD"/>
    <property type="match status" value="1"/>
</dbReference>
<comment type="caution">
    <text evidence="5">The sequence shown here is derived from an EMBL/GenBank/DDBJ whole genome shotgun (WGS) entry which is preliminary data.</text>
</comment>
<dbReference type="InterPro" id="IPR006935">
    <property type="entry name" value="Helicase/UvrB_N"/>
</dbReference>